<sequence length="271" mass="29552">MGYQLIRRSLLFTYAVIVIVPLMVVLLGSFKTTPELFSSPYGLPTSLRLDNYAEVVGKENLTTAFVNSVLVTVCSVSLTLVLASLAAYAATRITGWLIGAVYAFLILGMAVPAQTNMVPQYVLFYSLGLTDSLVGLVLIHVVVTLPIAVFILTGFMRSLPRDIFEAASLDGSGPWRTYRQIVMPLSKPSLAATAIFLFVIHWNDVLYPLLLVTDPDKKTLPLALLDFQGEYLTNYPLLFTGVIIASAPVVLAYVFLQRYFIAGMTAGAIKG</sequence>
<dbReference type="SUPFAM" id="SSF161098">
    <property type="entry name" value="MetI-like"/>
    <property type="match status" value="1"/>
</dbReference>
<evidence type="ECO:0000256" key="2">
    <source>
        <dbReference type="ARBA" id="ARBA00022448"/>
    </source>
</evidence>
<name>A0ABU2MZE4_9ACTN</name>
<comment type="similarity">
    <text evidence="7">Belongs to the binding-protein-dependent transport system permease family.</text>
</comment>
<dbReference type="RefSeq" id="WP_311707319.1">
    <property type="nucleotide sequence ID" value="NZ_JAVREL010000019.1"/>
</dbReference>
<keyword evidence="4 7" id="KW-0812">Transmembrane</keyword>
<organism evidence="9 10">
    <name type="scientific">Streptomyces litchfieldiae</name>
    <dbReference type="NCBI Taxonomy" id="3075543"/>
    <lineage>
        <taxon>Bacteria</taxon>
        <taxon>Bacillati</taxon>
        <taxon>Actinomycetota</taxon>
        <taxon>Actinomycetes</taxon>
        <taxon>Kitasatosporales</taxon>
        <taxon>Streptomycetaceae</taxon>
        <taxon>Streptomyces</taxon>
    </lineage>
</organism>
<comment type="caution">
    <text evidence="9">The sequence shown here is derived from an EMBL/GenBank/DDBJ whole genome shotgun (WGS) entry which is preliminary data.</text>
</comment>
<evidence type="ECO:0000313" key="9">
    <source>
        <dbReference type="EMBL" id="MDT0346193.1"/>
    </source>
</evidence>
<evidence type="ECO:0000256" key="4">
    <source>
        <dbReference type="ARBA" id="ARBA00022692"/>
    </source>
</evidence>
<proteinExistence type="inferred from homology"/>
<feature type="transmembrane region" description="Helical" evidence="7">
    <location>
        <begin position="64"/>
        <end position="88"/>
    </location>
</feature>
<evidence type="ECO:0000256" key="7">
    <source>
        <dbReference type="RuleBase" id="RU363032"/>
    </source>
</evidence>
<gene>
    <name evidence="9" type="ORF">RM590_26930</name>
</gene>
<keyword evidence="6 7" id="KW-0472">Membrane</keyword>
<dbReference type="Gene3D" id="1.10.3720.10">
    <property type="entry name" value="MetI-like"/>
    <property type="match status" value="1"/>
</dbReference>
<accession>A0ABU2MZE4</accession>
<comment type="subcellular location">
    <subcellularLocation>
        <location evidence="1 7">Cell membrane</location>
        <topology evidence="1 7">Multi-pass membrane protein</topology>
    </subcellularLocation>
</comment>
<feature type="transmembrane region" description="Helical" evidence="7">
    <location>
        <begin position="232"/>
        <end position="256"/>
    </location>
</feature>
<evidence type="ECO:0000313" key="10">
    <source>
        <dbReference type="Proteomes" id="UP001183246"/>
    </source>
</evidence>
<dbReference type="PROSITE" id="PS50928">
    <property type="entry name" value="ABC_TM1"/>
    <property type="match status" value="1"/>
</dbReference>
<reference evidence="10" key="1">
    <citation type="submission" date="2023-07" db="EMBL/GenBank/DDBJ databases">
        <title>30 novel species of actinomycetes from the DSMZ collection.</title>
        <authorList>
            <person name="Nouioui I."/>
        </authorList>
    </citation>
    <scope>NUCLEOTIDE SEQUENCE [LARGE SCALE GENOMIC DNA]</scope>
    <source>
        <strain evidence="10">DSM 44938</strain>
    </source>
</reference>
<feature type="transmembrane region" description="Helical" evidence="7">
    <location>
        <begin position="95"/>
        <end position="113"/>
    </location>
</feature>
<feature type="transmembrane region" description="Helical" evidence="7">
    <location>
        <begin position="133"/>
        <end position="155"/>
    </location>
</feature>
<keyword evidence="10" id="KW-1185">Reference proteome</keyword>
<evidence type="ECO:0000259" key="8">
    <source>
        <dbReference type="PROSITE" id="PS50928"/>
    </source>
</evidence>
<dbReference type="Pfam" id="PF00528">
    <property type="entry name" value="BPD_transp_1"/>
    <property type="match status" value="1"/>
</dbReference>
<dbReference type="InterPro" id="IPR035906">
    <property type="entry name" value="MetI-like_sf"/>
</dbReference>
<dbReference type="Proteomes" id="UP001183246">
    <property type="component" value="Unassembled WGS sequence"/>
</dbReference>
<dbReference type="PANTHER" id="PTHR43744:SF12">
    <property type="entry name" value="ABC TRANSPORTER PERMEASE PROTEIN MG189-RELATED"/>
    <property type="match status" value="1"/>
</dbReference>
<evidence type="ECO:0000256" key="1">
    <source>
        <dbReference type="ARBA" id="ARBA00004651"/>
    </source>
</evidence>
<dbReference type="EMBL" id="JAVREL010000019">
    <property type="protein sequence ID" value="MDT0346193.1"/>
    <property type="molecule type" value="Genomic_DNA"/>
</dbReference>
<feature type="transmembrane region" description="Helical" evidence="7">
    <location>
        <begin position="189"/>
        <end position="212"/>
    </location>
</feature>
<dbReference type="InterPro" id="IPR000515">
    <property type="entry name" value="MetI-like"/>
</dbReference>
<keyword evidence="5 7" id="KW-1133">Transmembrane helix</keyword>
<feature type="transmembrane region" description="Helical" evidence="7">
    <location>
        <begin position="12"/>
        <end position="30"/>
    </location>
</feature>
<protein>
    <submittedName>
        <fullName evidence="9">Carbohydrate ABC transporter permease</fullName>
    </submittedName>
</protein>
<evidence type="ECO:0000256" key="6">
    <source>
        <dbReference type="ARBA" id="ARBA00023136"/>
    </source>
</evidence>
<evidence type="ECO:0000256" key="5">
    <source>
        <dbReference type="ARBA" id="ARBA00022989"/>
    </source>
</evidence>
<feature type="domain" description="ABC transmembrane type-1" evidence="8">
    <location>
        <begin position="65"/>
        <end position="256"/>
    </location>
</feature>
<keyword evidence="3" id="KW-1003">Cell membrane</keyword>
<dbReference type="PANTHER" id="PTHR43744">
    <property type="entry name" value="ABC TRANSPORTER PERMEASE PROTEIN MG189-RELATED-RELATED"/>
    <property type="match status" value="1"/>
</dbReference>
<evidence type="ECO:0000256" key="3">
    <source>
        <dbReference type="ARBA" id="ARBA00022475"/>
    </source>
</evidence>
<keyword evidence="2 7" id="KW-0813">Transport</keyword>
<dbReference type="CDD" id="cd06261">
    <property type="entry name" value="TM_PBP2"/>
    <property type="match status" value="1"/>
</dbReference>